<feature type="transmembrane region" description="Helical" evidence="7">
    <location>
        <begin position="172"/>
        <end position="193"/>
    </location>
</feature>
<protein>
    <submittedName>
        <fullName evidence="8">Polysaccharide biosynthesis family protein</fullName>
    </submittedName>
</protein>
<evidence type="ECO:0000256" key="3">
    <source>
        <dbReference type="ARBA" id="ARBA00022475"/>
    </source>
</evidence>
<comment type="subcellular location">
    <subcellularLocation>
        <location evidence="1">Cell membrane</location>
        <topology evidence="1">Multi-pass membrane protein</topology>
    </subcellularLocation>
</comment>
<dbReference type="AlphaFoldDB" id="A0A015VZA4"/>
<evidence type="ECO:0000256" key="4">
    <source>
        <dbReference type="ARBA" id="ARBA00022692"/>
    </source>
</evidence>
<evidence type="ECO:0000256" key="1">
    <source>
        <dbReference type="ARBA" id="ARBA00004651"/>
    </source>
</evidence>
<evidence type="ECO:0000256" key="7">
    <source>
        <dbReference type="SAM" id="Phobius"/>
    </source>
</evidence>
<keyword evidence="6 7" id="KW-0472">Membrane</keyword>
<accession>A0A015VZA4</accession>
<dbReference type="PANTHER" id="PTHR30250:SF10">
    <property type="entry name" value="LIPOPOLYSACCHARIDE BIOSYNTHESIS PROTEIN WZXC"/>
    <property type="match status" value="1"/>
</dbReference>
<feature type="transmembrane region" description="Helical" evidence="7">
    <location>
        <begin position="413"/>
        <end position="434"/>
    </location>
</feature>
<dbReference type="PANTHER" id="PTHR30250">
    <property type="entry name" value="PST FAMILY PREDICTED COLANIC ACID TRANSPORTER"/>
    <property type="match status" value="1"/>
</dbReference>
<feature type="transmembrane region" description="Helical" evidence="7">
    <location>
        <begin position="292"/>
        <end position="316"/>
    </location>
</feature>
<dbReference type="InterPro" id="IPR050833">
    <property type="entry name" value="Poly_Biosynth_Transport"/>
</dbReference>
<evidence type="ECO:0000256" key="6">
    <source>
        <dbReference type="ARBA" id="ARBA00023136"/>
    </source>
</evidence>
<evidence type="ECO:0000313" key="8">
    <source>
        <dbReference type="EMBL" id="EXY91343.1"/>
    </source>
</evidence>
<reference evidence="8 9" key="1">
    <citation type="submission" date="2014-02" db="EMBL/GenBank/DDBJ databases">
        <authorList>
            <person name="Sears C."/>
            <person name="Carroll K."/>
            <person name="Sack B.R."/>
            <person name="Qadri F."/>
            <person name="Myers L.L."/>
            <person name="Chung G.-T."/>
            <person name="Escheverria P."/>
            <person name="Fraser C.M."/>
            <person name="Sadzewicz L."/>
            <person name="Shefchek K.A."/>
            <person name="Tallon L."/>
            <person name="Das S.P."/>
            <person name="Daugherty S."/>
            <person name="Mongodin E.F."/>
        </authorList>
    </citation>
    <scope>NUCLEOTIDE SEQUENCE [LARGE SCALE GENOMIC DNA]</scope>
    <source>
        <strain evidence="9">3998T(B)3</strain>
    </source>
</reference>
<evidence type="ECO:0000256" key="5">
    <source>
        <dbReference type="ARBA" id="ARBA00022989"/>
    </source>
</evidence>
<dbReference type="PATRIC" id="fig|1339316.3.peg.1882"/>
<dbReference type="Pfam" id="PF13440">
    <property type="entry name" value="Polysacc_synt_3"/>
    <property type="match status" value="1"/>
</dbReference>
<feature type="transmembrane region" description="Helical" evidence="7">
    <location>
        <begin position="116"/>
        <end position="133"/>
    </location>
</feature>
<gene>
    <name evidence="8" type="ORF">M125_1950</name>
</gene>
<feature type="transmembrane region" description="Helical" evidence="7">
    <location>
        <begin position="45"/>
        <end position="69"/>
    </location>
</feature>
<dbReference type="EMBL" id="JGDB01000057">
    <property type="protein sequence ID" value="EXY91343.1"/>
    <property type="molecule type" value="Genomic_DNA"/>
</dbReference>
<comment type="caution">
    <text evidence="8">The sequence shown here is derived from an EMBL/GenBank/DDBJ whole genome shotgun (WGS) entry which is preliminary data.</text>
</comment>
<keyword evidence="4 7" id="KW-0812">Transmembrane</keyword>
<organism evidence="8 9">
    <name type="scientific">Bacteroides fragilis str. 3998T(B)3</name>
    <dbReference type="NCBI Taxonomy" id="1339316"/>
    <lineage>
        <taxon>Bacteria</taxon>
        <taxon>Pseudomonadati</taxon>
        <taxon>Bacteroidota</taxon>
        <taxon>Bacteroidia</taxon>
        <taxon>Bacteroidales</taxon>
        <taxon>Bacteroidaceae</taxon>
        <taxon>Bacteroides</taxon>
    </lineage>
</organism>
<dbReference type="RefSeq" id="WP_008768244.1">
    <property type="nucleotide sequence ID" value="NZ_JGDB01000057.1"/>
</dbReference>
<feature type="transmembrane region" description="Helical" evidence="7">
    <location>
        <begin position="145"/>
        <end position="166"/>
    </location>
</feature>
<dbReference type="Proteomes" id="UP000020773">
    <property type="component" value="Unassembled WGS sequence"/>
</dbReference>
<keyword evidence="3" id="KW-1003">Cell membrane</keyword>
<dbReference type="GO" id="GO:0005886">
    <property type="term" value="C:plasma membrane"/>
    <property type="evidence" value="ECO:0007669"/>
    <property type="project" value="UniProtKB-SubCell"/>
</dbReference>
<feature type="transmembrane region" description="Helical" evidence="7">
    <location>
        <begin position="384"/>
        <end position="401"/>
    </location>
</feature>
<evidence type="ECO:0000313" key="9">
    <source>
        <dbReference type="Proteomes" id="UP000020773"/>
    </source>
</evidence>
<dbReference type="CDD" id="cd13127">
    <property type="entry name" value="MATE_tuaB_like"/>
    <property type="match status" value="1"/>
</dbReference>
<evidence type="ECO:0000256" key="2">
    <source>
        <dbReference type="ARBA" id="ARBA00007430"/>
    </source>
</evidence>
<feature type="transmembrane region" description="Helical" evidence="7">
    <location>
        <begin position="81"/>
        <end position="104"/>
    </location>
</feature>
<comment type="similarity">
    <text evidence="2">Belongs to the polysaccharide synthase family.</text>
</comment>
<proteinExistence type="inferred from homology"/>
<feature type="transmembrane region" description="Helical" evidence="7">
    <location>
        <begin position="440"/>
        <end position="462"/>
    </location>
</feature>
<feature type="transmembrane region" description="Helical" evidence="7">
    <location>
        <begin position="322"/>
        <end position="340"/>
    </location>
</feature>
<name>A0A015VZA4_BACFG</name>
<sequence length="477" mass="53487">MVESLKHQAIKGVVWSAVERFSVQGIQFVLSIIIARLVAPSEYGLIAMLGIFLAIAQIFIDSGFSNALIQKNDRTDIDFNTVFYFSSVISIIVYGLLYLLAPFIALFYHEPLLVKLLRFIGLGLIISNISIIQRTKISISLNFKLLARVSLTSVVISGAIGIFMAIKGYGVWALAVQSFMNATFNTIFLFFFVRWHPSWSFSFSSFKILFSFGSKLLIGGLLHVIYTNLYTMVIGRKFTSAEVGLFNRAQTFSTFPAINITDISSRPIYPLMCEIQDDGDKLRIAFLQYLRMMSYIIFPLMIGLSVLSTPFINLILTETWKGAAPLLSILCLSYMWYPVMNINWQILNVKGRSDLSLKSEIIKKTVAFIILFSTMPWGLEIMCWGLVLYSIIDIIIVIYFVRRVISVGYTAQATSILPTFVAALLMGGGVYLVVSLFSSSLLQLVIGILSGIVFYVLISILFNIPELRSITNIISKK</sequence>
<keyword evidence="5 7" id="KW-1133">Transmembrane helix</keyword>
<feature type="transmembrane region" description="Helical" evidence="7">
    <location>
        <begin position="21"/>
        <end position="39"/>
    </location>
</feature>